<keyword evidence="3" id="KW-1185">Reference proteome</keyword>
<organism evidence="2 3">
    <name type="scientific">Streptomyces shenzhenensis</name>
    <dbReference type="NCBI Taxonomy" id="943815"/>
    <lineage>
        <taxon>Bacteria</taxon>
        <taxon>Bacillati</taxon>
        <taxon>Actinomycetota</taxon>
        <taxon>Actinomycetes</taxon>
        <taxon>Kitasatosporales</taxon>
        <taxon>Streptomycetaceae</taxon>
        <taxon>Streptomyces</taxon>
    </lineage>
</organism>
<gene>
    <name evidence="2" type="ORF">CTZ28_43890</name>
</gene>
<dbReference type="EMBL" id="PENI01000054">
    <property type="protein sequence ID" value="RMB79767.1"/>
    <property type="molecule type" value="Genomic_DNA"/>
</dbReference>
<dbReference type="AlphaFoldDB" id="A0A3M0HRW6"/>
<protein>
    <submittedName>
        <fullName evidence="2">Uncharacterized protein</fullName>
    </submittedName>
</protein>
<name>A0A3M0HRW6_9ACTN</name>
<dbReference type="Proteomes" id="UP000270471">
    <property type="component" value="Unassembled WGS sequence"/>
</dbReference>
<sequence>MTSIGLSGREPHGKGLQGGPRALPGRFQPVQVSNRADHVCGIGVLLAHGIDQLRVLVEFQEPVDSPRSRP</sequence>
<accession>A0A3M0HRW6</accession>
<proteinExistence type="predicted"/>
<reference evidence="2 3" key="1">
    <citation type="submission" date="2017-11" db="EMBL/GenBank/DDBJ databases">
        <title>Draft genome of actinobacteria isolated from guarana (Paullinia cupana (Mart.) Ducke.</title>
        <authorList>
            <person name="Siqueira K.A."/>
            <person name="Liotti R.G."/>
            <person name="Mendes T.A.O."/>
            <person name="Soares M.A."/>
        </authorList>
    </citation>
    <scope>NUCLEOTIDE SEQUENCE [LARGE SCALE GENOMIC DNA]</scope>
    <source>
        <strain evidence="2 3">193</strain>
    </source>
</reference>
<comment type="caution">
    <text evidence="2">The sequence shown here is derived from an EMBL/GenBank/DDBJ whole genome shotgun (WGS) entry which is preliminary data.</text>
</comment>
<feature type="region of interest" description="Disordered" evidence="1">
    <location>
        <begin position="1"/>
        <end position="27"/>
    </location>
</feature>
<evidence type="ECO:0000256" key="1">
    <source>
        <dbReference type="SAM" id="MobiDB-lite"/>
    </source>
</evidence>
<evidence type="ECO:0000313" key="3">
    <source>
        <dbReference type="Proteomes" id="UP000270471"/>
    </source>
</evidence>
<evidence type="ECO:0000313" key="2">
    <source>
        <dbReference type="EMBL" id="RMB79767.1"/>
    </source>
</evidence>